<keyword evidence="4" id="KW-1185">Reference proteome</keyword>
<evidence type="ECO:0000313" key="4">
    <source>
        <dbReference type="Proteomes" id="UP001177592"/>
    </source>
</evidence>
<gene>
    <name evidence="3" type="ORF">QE258_08250</name>
    <name evidence="2" type="ORF">QE258_11800</name>
</gene>
<sequence length="135" mass="15287">MINKNTNNPLSERLNKLIEVKSITKSDMAKICGVTPQSVNGWYIRGSIGKESAIKLADHLNVSVAWILGEGDASIDDLDLPKPELSEKEKLLLKLFNELPESESNELLKTLTEKKYYYDKLLKELLQKKNINKSL</sequence>
<dbReference type="EMBL" id="CP123523">
    <property type="protein sequence ID" value="WGM04322.1"/>
    <property type="molecule type" value="Genomic_DNA"/>
</dbReference>
<feature type="domain" description="HTH cro/C1-type" evidence="1">
    <location>
        <begin position="14"/>
        <end position="67"/>
    </location>
</feature>
<reference evidence="2" key="1">
    <citation type="submission" date="2023-04" db="EMBL/GenBank/DDBJ databases">
        <title>Genome dynamics across the evolutionary transition to endosymbiosis.</title>
        <authorList>
            <person name="Siozios S."/>
            <person name="Nadal-Jimenez P."/>
            <person name="Azagi T."/>
            <person name="Sprong H."/>
            <person name="Frost C.L."/>
            <person name="Parratt S.R."/>
            <person name="Taylor G."/>
            <person name="Brettell L."/>
            <person name="Lew K.C."/>
            <person name="Croft L."/>
            <person name="King K.C."/>
            <person name="Brockhurst M.A."/>
            <person name="Hypsa V."/>
            <person name="Novakova E."/>
            <person name="Darby A.C."/>
            <person name="Hurst G.D.D."/>
        </authorList>
    </citation>
    <scope>NUCLEOTIDE SEQUENCE</scope>
    <source>
        <strain evidence="2">ANv_CAN</strain>
    </source>
</reference>
<dbReference type="CDD" id="cd00093">
    <property type="entry name" value="HTH_XRE"/>
    <property type="match status" value="1"/>
</dbReference>
<evidence type="ECO:0000313" key="3">
    <source>
        <dbReference type="EMBL" id="WGM07232.1"/>
    </source>
</evidence>
<dbReference type="GeneID" id="96877612"/>
<protein>
    <submittedName>
        <fullName evidence="2">Helix-turn-helix domain-containing protein</fullName>
    </submittedName>
</protein>
<dbReference type="EMBL" id="CP123523">
    <property type="protein sequence ID" value="WGM07232.1"/>
    <property type="molecule type" value="Genomic_DNA"/>
</dbReference>
<dbReference type="SMART" id="SM00530">
    <property type="entry name" value="HTH_XRE"/>
    <property type="match status" value="1"/>
</dbReference>
<dbReference type="Proteomes" id="UP001177592">
    <property type="component" value="Chromosome"/>
</dbReference>
<dbReference type="SUPFAM" id="SSF47413">
    <property type="entry name" value="lambda repressor-like DNA-binding domains"/>
    <property type="match status" value="1"/>
</dbReference>
<dbReference type="RefSeq" id="WP_051297211.1">
    <property type="nucleotide sequence ID" value="NZ_CP038613.1"/>
</dbReference>
<proteinExistence type="predicted"/>
<name>A0ABY8NIP2_9GAMM</name>
<organism evidence="2 4">
    <name type="scientific">Arsenophonus nasoniae</name>
    <name type="common">son-killer infecting Nasonia vitripennis</name>
    <dbReference type="NCBI Taxonomy" id="638"/>
    <lineage>
        <taxon>Bacteria</taxon>
        <taxon>Pseudomonadati</taxon>
        <taxon>Pseudomonadota</taxon>
        <taxon>Gammaproteobacteria</taxon>
        <taxon>Enterobacterales</taxon>
        <taxon>Morganellaceae</taxon>
        <taxon>Arsenophonus</taxon>
    </lineage>
</organism>
<accession>A0ABY8NIP2</accession>
<dbReference type="InterPro" id="IPR001387">
    <property type="entry name" value="Cro/C1-type_HTH"/>
</dbReference>
<dbReference type="Gene3D" id="1.10.260.40">
    <property type="entry name" value="lambda repressor-like DNA-binding domains"/>
    <property type="match status" value="1"/>
</dbReference>
<dbReference type="PROSITE" id="PS50943">
    <property type="entry name" value="HTH_CROC1"/>
    <property type="match status" value="1"/>
</dbReference>
<evidence type="ECO:0000259" key="1">
    <source>
        <dbReference type="PROSITE" id="PS50943"/>
    </source>
</evidence>
<evidence type="ECO:0000313" key="2">
    <source>
        <dbReference type="EMBL" id="WGM04322.1"/>
    </source>
</evidence>
<dbReference type="Pfam" id="PF07022">
    <property type="entry name" value="Phage_CI_repr"/>
    <property type="match status" value="1"/>
</dbReference>
<dbReference type="InterPro" id="IPR010744">
    <property type="entry name" value="Phage_CI_N"/>
</dbReference>
<dbReference type="InterPro" id="IPR010982">
    <property type="entry name" value="Lambda_DNA-bd_dom_sf"/>
</dbReference>